<dbReference type="EMBL" id="CM023486">
    <property type="protein sequence ID" value="KAH6929094.1"/>
    <property type="molecule type" value="Genomic_DNA"/>
</dbReference>
<accession>A0ACB7S8M7</accession>
<reference evidence="1" key="1">
    <citation type="submission" date="2020-05" db="EMBL/GenBank/DDBJ databases">
        <title>Large-scale comparative analyses of tick genomes elucidate their genetic diversity and vector capacities.</title>
        <authorList>
            <person name="Jia N."/>
            <person name="Wang J."/>
            <person name="Shi W."/>
            <person name="Du L."/>
            <person name="Sun Y."/>
            <person name="Zhan W."/>
            <person name="Jiang J."/>
            <person name="Wang Q."/>
            <person name="Zhang B."/>
            <person name="Ji P."/>
            <person name="Sakyi L.B."/>
            <person name="Cui X."/>
            <person name="Yuan T."/>
            <person name="Jiang B."/>
            <person name="Yang W."/>
            <person name="Lam T.T.-Y."/>
            <person name="Chang Q."/>
            <person name="Ding S."/>
            <person name="Wang X."/>
            <person name="Zhu J."/>
            <person name="Ruan X."/>
            <person name="Zhao L."/>
            <person name="Wei J."/>
            <person name="Que T."/>
            <person name="Du C."/>
            <person name="Cheng J."/>
            <person name="Dai P."/>
            <person name="Han X."/>
            <person name="Huang E."/>
            <person name="Gao Y."/>
            <person name="Liu J."/>
            <person name="Shao H."/>
            <person name="Ye R."/>
            <person name="Li L."/>
            <person name="Wei W."/>
            <person name="Wang X."/>
            <person name="Wang C."/>
            <person name="Yang T."/>
            <person name="Huo Q."/>
            <person name="Li W."/>
            <person name="Guo W."/>
            <person name="Chen H."/>
            <person name="Zhou L."/>
            <person name="Ni X."/>
            <person name="Tian J."/>
            <person name="Zhou Y."/>
            <person name="Sheng Y."/>
            <person name="Liu T."/>
            <person name="Pan Y."/>
            <person name="Xia L."/>
            <person name="Li J."/>
            <person name="Zhao F."/>
            <person name="Cao W."/>
        </authorList>
    </citation>
    <scope>NUCLEOTIDE SEQUENCE</scope>
    <source>
        <strain evidence="1">Hyas-2018</strain>
    </source>
</reference>
<organism evidence="1 2">
    <name type="scientific">Hyalomma asiaticum</name>
    <name type="common">Tick</name>
    <dbReference type="NCBI Taxonomy" id="266040"/>
    <lineage>
        <taxon>Eukaryota</taxon>
        <taxon>Metazoa</taxon>
        <taxon>Ecdysozoa</taxon>
        <taxon>Arthropoda</taxon>
        <taxon>Chelicerata</taxon>
        <taxon>Arachnida</taxon>
        <taxon>Acari</taxon>
        <taxon>Parasitiformes</taxon>
        <taxon>Ixodida</taxon>
        <taxon>Ixodoidea</taxon>
        <taxon>Ixodidae</taxon>
        <taxon>Hyalomminae</taxon>
        <taxon>Hyalomma</taxon>
    </lineage>
</organism>
<protein>
    <submittedName>
        <fullName evidence="1">Uncharacterized protein</fullName>
    </submittedName>
</protein>
<evidence type="ECO:0000313" key="1">
    <source>
        <dbReference type="EMBL" id="KAH6929094.1"/>
    </source>
</evidence>
<name>A0ACB7S8M7_HYAAI</name>
<evidence type="ECO:0000313" key="2">
    <source>
        <dbReference type="Proteomes" id="UP000821845"/>
    </source>
</evidence>
<dbReference type="Proteomes" id="UP000821845">
    <property type="component" value="Chromosome 6"/>
</dbReference>
<gene>
    <name evidence="1" type="ORF">HPB50_023392</name>
</gene>
<sequence>MARPSSVTSSTPRLEKEQHNQGTLRGHGTWPAGNMSKSALLFMQAFLWIMGATTASGTFWLPPHESHREIRHKLAAFRRNLSGPGEQCLDGSSIISDVINTSPRKGAAQPRNPQRARHMACRQHV</sequence>
<keyword evidence="2" id="KW-1185">Reference proteome</keyword>
<proteinExistence type="predicted"/>
<comment type="caution">
    <text evidence="1">The sequence shown here is derived from an EMBL/GenBank/DDBJ whole genome shotgun (WGS) entry which is preliminary data.</text>
</comment>